<dbReference type="Pfam" id="PF00092">
    <property type="entry name" value="VWA"/>
    <property type="match status" value="1"/>
</dbReference>
<keyword evidence="2" id="KW-1133">Transmembrane helix</keyword>
<dbReference type="AlphaFoldDB" id="A0AAD8TBF9"/>
<dbReference type="Gene3D" id="3.40.50.410">
    <property type="entry name" value="von Willebrand factor, type A domain"/>
    <property type="match status" value="1"/>
</dbReference>
<comment type="caution">
    <text evidence="4">The sequence shown here is derived from an EMBL/GenBank/DDBJ whole genome shotgun (WGS) entry which is preliminary data.</text>
</comment>
<dbReference type="InterPro" id="IPR051266">
    <property type="entry name" value="CLCR"/>
</dbReference>
<dbReference type="PANTHER" id="PTHR10579:SF57">
    <property type="entry name" value="OS11G0687100 PROTEIN"/>
    <property type="match status" value="1"/>
</dbReference>
<keyword evidence="2" id="KW-0812">Transmembrane</keyword>
<dbReference type="PROSITE" id="PS50234">
    <property type="entry name" value="VWFA"/>
    <property type="match status" value="1"/>
</dbReference>
<feature type="transmembrane region" description="Helical" evidence="2">
    <location>
        <begin position="525"/>
        <end position="543"/>
    </location>
</feature>
<feature type="transmembrane region" description="Helical" evidence="2">
    <location>
        <begin position="469"/>
        <end position="490"/>
    </location>
</feature>
<protein>
    <recommendedName>
        <fullName evidence="3">VWFA domain-containing protein</fullName>
    </recommendedName>
</protein>
<evidence type="ECO:0000256" key="1">
    <source>
        <dbReference type="SAM" id="MobiDB-lite"/>
    </source>
</evidence>
<dbReference type="SMART" id="SM00327">
    <property type="entry name" value="VWA"/>
    <property type="match status" value="1"/>
</dbReference>
<reference evidence="4" key="1">
    <citation type="submission" date="2023-07" db="EMBL/GenBank/DDBJ databases">
        <title>A chromosome-level genome assembly of Lolium multiflorum.</title>
        <authorList>
            <person name="Chen Y."/>
            <person name="Copetti D."/>
            <person name="Kolliker R."/>
            <person name="Studer B."/>
        </authorList>
    </citation>
    <scope>NUCLEOTIDE SEQUENCE</scope>
    <source>
        <strain evidence="4">02402/16</strain>
        <tissue evidence="4">Leaf</tissue>
    </source>
</reference>
<sequence length="604" mass="66928">MRMPWSTKVAPDTPGVKLAAFTERDEILNGEFDKEFPVLVRVTAPATFDATDVDFVAVLDMSASMTRERLQNVKKAMLAVIKDLGPRDRFSMLSFSSEVQSRTELTEMSLNGKEAASSMVQNLVTGGKTDMGAALQQAAKILKGRKMHDCINRECLTVFISAGKDDSVYTKPINHGFPVHTIGLDTEHDPKVMDHIAQNTCGTYSYIYRDMDAMGSTLKELIQVQRSVIARNAEIKLQTQDGVTISSIKSGGHKNCVTNSKQSVIEISRLYASQVSDFIVYLTVKKGKTLTMAEKFKTGGGGSKMQLMTVSITNVSADPVVVSVKRPEISYGAKYCPLVAAELYRLALVLAISTLAEPTADGLQKIRNKYLTPQQHRMYSKWEFQKDILEMQKGISDANKHKMQGLPYMLSWLSSHNWQRPTAKGSPHMSDNFLPRSTMQQQHQQQQQQQQQQYHRQQKHHQQTMFTEILLLLPCAISALVIFVLAVFLGLHTAILSLMQSLLLRILSITGTTVINHIMQYLYSAVMYSSILGAFSSFIPSGITSSIPVLQQKAEGVDKEDIKVFTNTFLREGANMAANPKTCEGTAGILSGKITVQGGFVFTS</sequence>
<feature type="domain" description="VWFA" evidence="3">
    <location>
        <begin position="54"/>
        <end position="221"/>
    </location>
</feature>
<organism evidence="4 5">
    <name type="scientific">Lolium multiflorum</name>
    <name type="common">Italian ryegrass</name>
    <name type="synonym">Lolium perenne subsp. multiflorum</name>
    <dbReference type="NCBI Taxonomy" id="4521"/>
    <lineage>
        <taxon>Eukaryota</taxon>
        <taxon>Viridiplantae</taxon>
        <taxon>Streptophyta</taxon>
        <taxon>Embryophyta</taxon>
        <taxon>Tracheophyta</taxon>
        <taxon>Spermatophyta</taxon>
        <taxon>Magnoliopsida</taxon>
        <taxon>Liliopsida</taxon>
        <taxon>Poales</taxon>
        <taxon>Poaceae</taxon>
        <taxon>BOP clade</taxon>
        <taxon>Pooideae</taxon>
        <taxon>Poodae</taxon>
        <taxon>Poeae</taxon>
        <taxon>Poeae Chloroplast Group 2 (Poeae type)</taxon>
        <taxon>Loliodinae</taxon>
        <taxon>Loliinae</taxon>
        <taxon>Lolium</taxon>
    </lineage>
</organism>
<keyword evidence="2" id="KW-0472">Membrane</keyword>
<evidence type="ECO:0000259" key="3">
    <source>
        <dbReference type="PROSITE" id="PS50234"/>
    </source>
</evidence>
<dbReference type="InterPro" id="IPR036465">
    <property type="entry name" value="vWFA_dom_sf"/>
</dbReference>
<evidence type="ECO:0000256" key="2">
    <source>
        <dbReference type="SAM" id="Phobius"/>
    </source>
</evidence>
<keyword evidence="5" id="KW-1185">Reference proteome</keyword>
<accession>A0AAD8TBF9</accession>
<name>A0AAD8TBF9_LOLMU</name>
<dbReference type="PANTHER" id="PTHR10579">
    <property type="entry name" value="CALCIUM-ACTIVATED CHLORIDE CHANNEL REGULATOR"/>
    <property type="match status" value="1"/>
</dbReference>
<gene>
    <name evidence="4" type="ORF">QYE76_039716</name>
</gene>
<dbReference type="Proteomes" id="UP001231189">
    <property type="component" value="Unassembled WGS sequence"/>
</dbReference>
<proteinExistence type="predicted"/>
<feature type="region of interest" description="Disordered" evidence="1">
    <location>
        <begin position="419"/>
        <end position="458"/>
    </location>
</feature>
<dbReference type="SUPFAM" id="SSF53300">
    <property type="entry name" value="vWA-like"/>
    <property type="match status" value="1"/>
</dbReference>
<dbReference type="EMBL" id="JAUUTY010000002">
    <property type="protein sequence ID" value="KAK1678868.1"/>
    <property type="molecule type" value="Genomic_DNA"/>
</dbReference>
<evidence type="ECO:0000313" key="5">
    <source>
        <dbReference type="Proteomes" id="UP001231189"/>
    </source>
</evidence>
<evidence type="ECO:0000313" key="4">
    <source>
        <dbReference type="EMBL" id="KAK1678868.1"/>
    </source>
</evidence>
<dbReference type="InterPro" id="IPR002035">
    <property type="entry name" value="VWF_A"/>
</dbReference>
<feature type="compositionally biased region" description="Low complexity" evidence="1">
    <location>
        <begin position="440"/>
        <end position="455"/>
    </location>
</feature>